<dbReference type="PROSITE" id="PS50978">
    <property type="entry name" value="NEAT"/>
    <property type="match status" value="1"/>
</dbReference>
<evidence type="ECO:0000256" key="3">
    <source>
        <dbReference type="SAM" id="MobiDB-lite"/>
    </source>
</evidence>
<dbReference type="AlphaFoldDB" id="H1LIT1"/>
<dbReference type="HOGENOM" id="CLU_703553_0_0_9"/>
<evidence type="ECO:0000256" key="1">
    <source>
        <dbReference type="ARBA" id="ARBA00004196"/>
    </source>
</evidence>
<dbReference type="GO" id="GO:0030313">
    <property type="term" value="C:cell envelope"/>
    <property type="evidence" value="ECO:0007669"/>
    <property type="project" value="UniProtKB-SubCell"/>
</dbReference>
<dbReference type="Proteomes" id="UP000005025">
    <property type="component" value="Unassembled WGS sequence"/>
</dbReference>
<dbReference type="Gene3D" id="2.60.40.1850">
    <property type="match status" value="2"/>
</dbReference>
<comment type="subcellular location">
    <subcellularLocation>
        <location evidence="1">Cell envelope</location>
    </subcellularLocation>
</comment>
<dbReference type="STRING" id="797516.HMPREF9104_02522"/>
<dbReference type="SUPFAM" id="SSF158911">
    <property type="entry name" value="NEAT domain-like"/>
    <property type="match status" value="2"/>
</dbReference>
<proteinExistence type="predicted"/>
<dbReference type="CDD" id="cd06920">
    <property type="entry name" value="NEAT"/>
    <property type="match status" value="1"/>
</dbReference>
<feature type="domain" description="NEAT" evidence="4">
    <location>
        <begin position="58"/>
        <end position="185"/>
    </location>
</feature>
<comment type="caution">
    <text evidence="5">The sequence shown here is derived from an EMBL/GenBank/DDBJ whole genome shotgun (WGS) entry which is preliminary data.</text>
</comment>
<dbReference type="EMBL" id="AGRJ01000219">
    <property type="protein sequence ID" value="EHO49560.1"/>
    <property type="molecule type" value="Genomic_DNA"/>
</dbReference>
<evidence type="ECO:0000313" key="6">
    <source>
        <dbReference type="Proteomes" id="UP000005025"/>
    </source>
</evidence>
<dbReference type="OrthoDB" id="2271427at2"/>
<dbReference type="PATRIC" id="fig|797516.3.peg.2267"/>
<dbReference type="Pfam" id="PF05031">
    <property type="entry name" value="NEAT"/>
    <property type="match status" value="1"/>
</dbReference>
<protein>
    <submittedName>
        <fullName evidence="5">Iron transport-associated domain protein</fullName>
    </submittedName>
</protein>
<sequence length="392" mass="42679">MLYQTMDGFLTGWFRSLLGGINMKSHFLHGFKLLFFVTAFIFLGGIFANSAKAAPANLTDGNYTVPMKLWQKADPTQSSVANQFFDPTASVNVSQGNYFITLKLVKGVTFINSMTIGDQTVSPTVYSKEPDGGSGMIAFTQANPDEVLPVDFSLQVPLGPNDALIPMNQWALFDFSWSQATKISNNTPVTPNVTPNNGQVVVTPPSQTSAATTPTSTSSSTPAKPVAVSAKVTPKKAKVPTTTRTYVVLKGSSNSKSMANKYYTRKATIQKVNKHYNVQLKVSYNKSLKLGSKAVRPVTINNRKVKASTVKFGQTSKTYTMTYSFNVASFKTLKHLIKGSIHVTVPYMKISQTFPIRFKFSQKAPAKAHKAAKIIASNQQTTDGRVINAIGQ</sequence>
<dbReference type="InterPro" id="IPR037250">
    <property type="entry name" value="NEAT_dom_sf"/>
</dbReference>
<accession>H1LIT1</accession>
<reference evidence="5 6" key="1">
    <citation type="submission" date="2011-09" db="EMBL/GenBank/DDBJ databases">
        <authorList>
            <person name="Weinstock G."/>
            <person name="Sodergren E."/>
            <person name="Clifton S."/>
            <person name="Fulton L."/>
            <person name="Fulton B."/>
            <person name="Courtney L."/>
            <person name="Fronick C."/>
            <person name="Harrison M."/>
            <person name="Strong C."/>
            <person name="Farmer C."/>
            <person name="Delahaunty K."/>
            <person name="Markovic C."/>
            <person name="Hall O."/>
            <person name="Minx P."/>
            <person name="Tomlinson C."/>
            <person name="Mitreva M."/>
            <person name="Hou S."/>
            <person name="Chen J."/>
            <person name="Wollam A."/>
            <person name="Pepin K.H."/>
            <person name="Johnson M."/>
            <person name="Bhonagiri V."/>
            <person name="Zhang X."/>
            <person name="Suruliraj S."/>
            <person name="Warren W."/>
            <person name="Chinwalla A."/>
            <person name="Mardis E.R."/>
            <person name="Wilson R.K."/>
        </authorList>
    </citation>
    <scope>NUCLEOTIDE SEQUENCE [LARGE SCALE GENOMIC DNA]</scope>
    <source>
        <strain evidence="5 6">F0435</strain>
    </source>
</reference>
<organism evidence="5 6">
    <name type="scientific">Lentilactobacillus kisonensis F0435</name>
    <dbReference type="NCBI Taxonomy" id="797516"/>
    <lineage>
        <taxon>Bacteria</taxon>
        <taxon>Bacillati</taxon>
        <taxon>Bacillota</taxon>
        <taxon>Bacilli</taxon>
        <taxon>Lactobacillales</taxon>
        <taxon>Lactobacillaceae</taxon>
        <taxon>Lentilactobacillus</taxon>
    </lineage>
</organism>
<evidence type="ECO:0000256" key="2">
    <source>
        <dbReference type="ARBA" id="ARBA00022729"/>
    </source>
</evidence>
<dbReference type="InterPro" id="IPR006635">
    <property type="entry name" value="NEAT_dom"/>
</dbReference>
<gene>
    <name evidence="5" type="ORF">HMPREF9104_02522</name>
</gene>
<evidence type="ECO:0000259" key="4">
    <source>
        <dbReference type="PROSITE" id="PS50978"/>
    </source>
</evidence>
<evidence type="ECO:0000313" key="5">
    <source>
        <dbReference type="EMBL" id="EHO49560.1"/>
    </source>
</evidence>
<name>H1LIT1_9LACO</name>
<keyword evidence="2" id="KW-0732">Signal</keyword>
<feature type="region of interest" description="Disordered" evidence="3">
    <location>
        <begin position="204"/>
        <end position="225"/>
    </location>
</feature>